<name>A0ABS1Q2M4_9ACTN</name>
<organism evidence="3 4">
    <name type="scientific">Streptomyces endocoffeicus</name>
    <dbReference type="NCBI Taxonomy" id="2898945"/>
    <lineage>
        <taxon>Bacteria</taxon>
        <taxon>Bacillati</taxon>
        <taxon>Actinomycetota</taxon>
        <taxon>Actinomycetes</taxon>
        <taxon>Kitasatosporales</taxon>
        <taxon>Streptomycetaceae</taxon>
        <taxon>Streptomyces</taxon>
    </lineage>
</organism>
<evidence type="ECO:0000313" key="3">
    <source>
        <dbReference type="EMBL" id="MBL1118911.1"/>
    </source>
</evidence>
<evidence type="ECO:0000256" key="1">
    <source>
        <dbReference type="SAM" id="MobiDB-lite"/>
    </source>
</evidence>
<dbReference type="RefSeq" id="WP_201856713.1">
    <property type="nucleotide sequence ID" value="NZ_JAERRG010000026.1"/>
</dbReference>
<feature type="region of interest" description="Disordered" evidence="1">
    <location>
        <begin position="228"/>
        <end position="261"/>
    </location>
</feature>
<keyword evidence="4" id="KW-1185">Reference proteome</keyword>
<dbReference type="InterPro" id="IPR006311">
    <property type="entry name" value="TAT_signal"/>
</dbReference>
<sequence>MSVFNPSHPSRRQLLARSGALLGAAALASLPGSALLATPAYAASSHSKTPTGEEIRKAYRRFRANQARVLTGRPSPNGWEMEKVADGGGAIWSRPVPGTPLEGVTVRIGAPETVLVHVIRRYHYEIDELRKGDVIGWRSPGTVRKGLPEGNQASGTAVRIRPGHYPPGVKGGFFPQQEVVIRDILAELDGVVRWGGDDRKPDESLFYVAVHPGDRRLAEVVARLDRWRETPGGGAGAPVDVLAPKRRKAATSLARSQRAAA</sequence>
<dbReference type="Proteomes" id="UP000621510">
    <property type="component" value="Unassembled WGS sequence"/>
</dbReference>
<evidence type="ECO:0008006" key="5">
    <source>
        <dbReference type="Google" id="ProtNLM"/>
    </source>
</evidence>
<keyword evidence="2" id="KW-0732">Signal</keyword>
<protein>
    <recommendedName>
        <fullName evidence="5">Secreted protein</fullName>
    </recommendedName>
</protein>
<comment type="caution">
    <text evidence="3">The sequence shown here is derived from an EMBL/GenBank/DDBJ whole genome shotgun (WGS) entry which is preliminary data.</text>
</comment>
<dbReference type="EMBL" id="JAERRG010000026">
    <property type="protein sequence ID" value="MBL1118911.1"/>
    <property type="molecule type" value="Genomic_DNA"/>
</dbReference>
<accession>A0ABS1Q2M4</accession>
<dbReference type="PROSITE" id="PS51318">
    <property type="entry name" value="TAT"/>
    <property type="match status" value="1"/>
</dbReference>
<feature type="chain" id="PRO_5046743858" description="Secreted protein" evidence="2">
    <location>
        <begin position="43"/>
        <end position="261"/>
    </location>
</feature>
<proteinExistence type="predicted"/>
<gene>
    <name evidence="3" type="ORF">JK364_42095</name>
</gene>
<evidence type="ECO:0000313" key="4">
    <source>
        <dbReference type="Proteomes" id="UP000621510"/>
    </source>
</evidence>
<feature type="signal peptide" evidence="2">
    <location>
        <begin position="1"/>
        <end position="42"/>
    </location>
</feature>
<reference evidence="3 4" key="1">
    <citation type="submission" date="2021-01" db="EMBL/GenBank/DDBJ databases">
        <title>WGS of actinomycetes isolated from Thailand.</title>
        <authorList>
            <person name="Thawai C."/>
        </authorList>
    </citation>
    <scope>NUCLEOTIDE SEQUENCE [LARGE SCALE GENOMIC DNA]</scope>
    <source>
        <strain evidence="3 4">CA3R110</strain>
    </source>
</reference>
<evidence type="ECO:0000256" key="2">
    <source>
        <dbReference type="SAM" id="SignalP"/>
    </source>
</evidence>